<evidence type="ECO:0000259" key="2">
    <source>
        <dbReference type="PROSITE" id="PS50006"/>
    </source>
</evidence>
<organism evidence="3">
    <name type="scientific">marine sediment metagenome</name>
    <dbReference type="NCBI Taxonomy" id="412755"/>
    <lineage>
        <taxon>unclassified sequences</taxon>
        <taxon>metagenomes</taxon>
        <taxon>ecological metagenomes</taxon>
    </lineage>
</organism>
<dbReference type="SMART" id="SM00240">
    <property type="entry name" value="FHA"/>
    <property type="match status" value="1"/>
</dbReference>
<comment type="caution">
    <text evidence="3">The sequence shown here is derived from an EMBL/GenBank/DDBJ whole genome shotgun (WGS) entry which is preliminary data.</text>
</comment>
<evidence type="ECO:0000313" key="3">
    <source>
        <dbReference type="EMBL" id="KKN79440.1"/>
    </source>
</evidence>
<dbReference type="SUPFAM" id="SSF49879">
    <property type="entry name" value="SMAD/FHA domain"/>
    <property type="match status" value="1"/>
</dbReference>
<dbReference type="Pfam" id="PF00498">
    <property type="entry name" value="FHA"/>
    <property type="match status" value="1"/>
</dbReference>
<dbReference type="InterPro" id="IPR000253">
    <property type="entry name" value="FHA_dom"/>
</dbReference>
<evidence type="ECO:0000256" key="1">
    <source>
        <dbReference type="SAM" id="MobiDB-lite"/>
    </source>
</evidence>
<dbReference type="PROSITE" id="PS50006">
    <property type="entry name" value="FHA_DOMAIN"/>
    <property type="match status" value="1"/>
</dbReference>
<feature type="domain" description="FHA" evidence="2">
    <location>
        <begin position="24"/>
        <end position="73"/>
    </location>
</feature>
<accession>A0A0F9TDV6</accession>
<feature type="region of interest" description="Disordered" evidence="1">
    <location>
        <begin position="208"/>
        <end position="239"/>
    </location>
</feature>
<dbReference type="AlphaFoldDB" id="A0A0F9TDV6"/>
<gene>
    <name evidence="3" type="ORF">LCGC14_0340020</name>
</gene>
<dbReference type="PANTHER" id="PTHR23308">
    <property type="entry name" value="NUCLEAR INHIBITOR OF PROTEIN PHOSPHATASE-1"/>
    <property type="match status" value="1"/>
</dbReference>
<dbReference type="CDD" id="cd00060">
    <property type="entry name" value="FHA"/>
    <property type="match status" value="1"/>
</dbReference>
<dbReference type="InterPro" id="IPR050923">
    <property type="entry name" value="Cell_Proc_Reg/RNA_Proc"/>
</dbReference>
<feature type="compositionally biased region" description="Low complexity" evidence="1">
    <location>
        <begin position="224"/>
        <end position="239"/>
    </location>
</feature>
<reference evidence="3" key="1">
    <citation type="journal article" date="2015" name="Nature">
        <title>Complex archaea that bridge the gap between prokaryotes and eukaryotes.</title>
        <authorList>
            <person name="Spang A."/>
            <person name="Saw J.H."/>
            <person name="Jorgensen S.L."/>
            <person name="Zaremba-Niedzwiedzka K."/>
            <person name="Martijn J."/>
            <person name="Lind A.E."/>
            <person name="van Eijk R."/>
            <person name="Schleper C."/>
            <person name="Guy L."/>
            <person name="Ettema T.J."/>
        </authorList>
    </citation>
    <scope>NUCLEOTIDE SEQUENCE</scope>
</reference>
<proteinExistence type="predicted"/>
<sequence length="255" mass="25444">MDAVLVAFKRAGKRVDIPLRSASIILGRGEHCTIRVPAASVSRQHCELVVEGGQIRAKDLESANGTFVNGDRISEVRLAAGDVLSIGPMNFTLQVDGEPAEFPAFAPMGDQASDEGALVADSLADDADVAAAVVSEDDGAAGQAADEDSAIDLMAVAADDLSADDDGAISLDGLGESAGKDDGAAGQAAGEDSAIDLMAAAADDLSADDDGAISLDGLDESAGKDAGAAGQAGEDADPLSALELLAEDDSDDDSA</sequence>
<dbReference type="Gene3D" id="2.60.200.20">
    <property type="match status" value="1"/>
</dbReference>
<protein>
    <recommendedName>
        <fullName evidence="2">FHA domain-containing protein</fullName>
    </recommendedName>
</protein>
<name>A0A0F9TDV6_9ZZZZ</name>
<dbReference type="InterPro" id="IPR008984">
    <property type="entry name" value="SMAD_FHA_dom_sf"/>
</dbReference>
<dbReference type="EMBL" id="LAZR01000247">
    <property type="protein sequence ID" value="KKN79440.1"/>
    <property type="molecule type" value="Genomic_DNA"/>
</dbReference>